<protein>
    <submittedName>
        <fullName evidence="2">Unannotated protein</fullName>
    </submittedName>
</protein>
<dbReference type="PRINTS" id="PR00412">
    <property type="entry name" value="EPOXHYDRLASE"/>
</dbReference>
<dbReference type="SUPFAM" id="SSF53474">
    <property type="entry name" value="alpha/beta-Hydrolases"/>
    <property type="match status" value="1"/>
</dbReference>
<dbReference type="InterPro" id="IPR050228">
    <property type="entry name" value="Carboxylesterase_BioH"/>
</dbReference>
<dbReference type="GO" id="GO:0003824">
    <property type="term" value="F:catalytic activity"/>
    <property type="evidence" value="ECO:0007669"/>
    <property type="project" value="InterPro"/>
</dbReference>
<dbReference type="InterPro" id="IPR000073">
    <property type="entry name" value="AB_hydrolase_1"/>
</dbReference>
<dbReference type="PANTHER" id="PTHR43194:SF2">
    <property type="entry name" value="PEROXISOMAL MEMBRANE PROTEIN LPX1"/>
    <property type="match status" value="1"/>
</dbReference>
<dbReference type="InterPro" id="IPR029058">
    <property type="entry name" value="AB_hydrolase_fold"/>
</dbReference>
<proteinExistence type="predicted"/>
<dbReference type="Gene3D" id="3.40.50.1820">
    <property type="entry name" value="alpha/beta hydrolase"/>
    <property type="match status" value="1"/>
</dbReference>
<sequence length="247" mass="26936">MIRSMTALLVHGVPDTTSLWAPMSALLQDFEIELAALPGFGCDLPSDFGGSKDDYVQWLIERIETIGAPVDLVAHDWGALLAQRVAQLRPDLLRSLAFGSGPLDESYVWHDTAQAWQTPEVGEAVMEGILAMSPEDRALILVAGGAPPALAREQANSWDSRMSISILGLYRSVIDPDSIWPQLNSPVGCPSLVLWGADDVHAPPEFGGRVAKRIDAELLVFEGCAHWWPWARAEETAEALKKLWAST</sequence>
<evidence type="ECO:0000259" key="1">
    <source>
        <dbReference type="Pfam" id="PF12697"/>
    </source>
</evidence>
<gene>
    <name evidence="2" type="ORF">UFOPK2242_00252</name>
</gene>
<dbReference type="PANTHER" id="PTHR43194">
    <property type="entry name" value="HYDROLASE ALPHA/BETA FOLD FAMILY"/>
    <property type="match status" value="1"/>
</dbReference>
<evidence type="ECO:0000313" key="2">
    <source>
        <dbReference type="EMBL" id="CAB4648446.1"/>
    </source>
</evidence>
<feature type="domain" description="AB hydrolase-1" evidence="1">
    <location>
        <begin position="8"/>
        <end position="239"/>
    </location>
</feature>
<dbReference type="InterPro" id="IPR000639">
    <property type="entry name" value="Epox_hydrolase-like"/>
</dbReference>
<dbReference type="Pfam" id="PF12697">
    <property type="entry name" value="Abhydrolase_6"/>
    <property type="match status" value="1"/>
</dbReference>
<name>A0A6J6KGY4_9ZZZZ</name>
<accession>A0A6J6KGY4</accession>
<dbReference type="EMBL" id="CAEZWM010000016">
    <property type="protein sequence ID" value="CAB4648446.1"/>
    <property type="molecule type" value="Genomic_DNA"/>
</dbReference>
<reference evidence="2" key="1">
    <citation type="submission" date="2020-05" db="EMBL/GenBank/DDBJ databases">
        <authorList>
            <person name="Chiriac C."/>
            <person name="Salcher M."/>
            <person name="Ghai R."/>
            <person name="Kavagutti S V."/>
        </authorList>
    </citation>
    <scope>NUCLEOTIDE SEQUENCE</scope>
</reference>
<dbReference type="AlphaFoldDB" id="A0A6J6KGY4"/>
<organism evidence="2">
    <name type="scientific">freshwater metagenome</name>
    <dbReference type="NCBI Taxonomy" id="449393"/>
    <lineage>
        <taxon>unclassified sequences</taxon>
        <taxon>metagenomes</taxon>
        <taxon>ecological metagenomes</taxon>
    </lineage>
</organism>